<dbReference type="AlphaFoldDB" id="A0AA46A7Q1"/>
<dbReference type="EMBL" id="FTOU01000029">
    <property type="protein sequence ID" value="SIT16700.1"/>
    <property type="molecule type" value="Genomic_DNA"/>
</dbReference>
<evidence type="ECO:0000313" key="3">
    <source>
        <dbReference type="Proteomes" id="UP000186216"/>
    </source>
</evidence>
<reference evidence="2 3" key="1">
    <citation type="submission" date="2017-01" db="EMBL/GenBank/DDBJ databases">
        <authorList>
            <person name="Varghese N."/>
            <person name="Submissions S."/>
        </authorList>
    </citation>
    <scope>NUCLEOTIDE SEQUENCE [LARGE SCALE GENOMIC DNA]</scope>
    <source>
        <strain evidence="2 3">DSM 18447</strain>
    </source>
</reference>
<dbReference type="Proteomes" id="UP000186216">
    <property type="component" value="Unassembled WGS sequence"/>
</dbReference>
<proteinExistence type="predicted"/>
<feature type="compositionally biased region" description="Basic and acidic residues" evidence="1">
    <location>
        <begin position="41"/>
        <end position="52"/>
    </location>
</feature>
<sequence>MGRRPTQWAWNGAFRLLATYSDTTARLRIAAMGGAGEEADRDDHSDDTREACFEPFPSRPEPDGADRLTNVASATP</sequence>
<evidence type="ECO:0000313" key="2">
    <source>
        <dbReference type="EMBL" id="SIT16700.1"/>
    </source>
</evidence>
<organism evidence="2 3">
    <name type="scientific">Paracoccus saliphilus</name>
    <dbReference type="NCBI Taxonomy" id="405559"/>
    <lineage>
        <taxon>Bacteria</taxon>
        <taxon>Pseudomonadati</taxon>
        <taxon>Pseudomonadota</taxon>
        <taxon>Alphaproteobacteria</taxon>
        <taxon>Rhodobacterales</taxon>
        <taxon>Paracoccaceae</taxon>
        <taxon>Paracoccus</taxon>
    </lineage>
</organism>
<feature type="region of interest" description="Disordered" evidence="1">
    <location>
        <begin position="34"/>
        <end position="76"/>
    </location>
</feature>
<name>A0AA46A7Q1_9RHOB</name>
<protein>
    <submittedName>
        <fullName evidence="2">Uncharacterized protein</fullName>
    </submittedName>
</protein>
<gene>
    <name evidence="2" type="ORF">SAMN05421772_1293</name>
</gene>
<evidence type="ECO:0000256" key="1">
    <source>
        <dbReference type="SAM" id="MobiDB-lite"/>
    </source>
</evidence>
<accession>A0AA46A7Q1</accession>
<comment type="caution">
    <text evidence="2">The sequence shown here is derived from an EMBL/GenBank/DDBJ whole genome shotgun (WGS) entry which is preliminary data.</text>
</comment>